<dbReference type="AlphaFoldDB" id="A0A5B7HHP4"/>
<protein>
    <submittedName>
        <fullName evidence="2">Uncharacterized protein</fullName>
    </submittedName>
</protein>
<evidence type="ECO:0000313" key="3">
    <source>
        <dbReference type="Proteomes" id="UP000324222"/>
    </source>
</evidence>
<accession>A0A5B7HHP4</accession>
<feature type="region of interest" description="Disordered" evidence="1">
    <location>
        <begin position="31"/>
        <end position="69"/>
    </location>
</feature>
<evidence type="ECO:0000313" key="2">
    <source>
        <dbReference type="EMBL" id="MPC69249.1"/>
    </source>
</evidence>
<name>A0A5B7HHP4_PORTR</name>
<keyword evidence="3" id="KW-1185">Reference proteome</keyword>
<sequence>MTKRVIVFLDDIYNSRFLLIAFHQCPLQTPSLPPCAPGEKNHSPSPPQSRGRIGALSLPPLNTEQRTAG</sequence>
<feature type="compositionally biased region" description="Polar residues" evidence="1">
    <location>
        <begin position="60"/>
        <end position="69"/>
    </location>
</feature>
<proteinExistence type="predicted"/>
<organism evidence="2 3">
    <name type="scientific">Portunus trituberculatus</name>
    <name type="common">Swimming crab</name>
    <name type="synonym">Neptunus trituberculatus</name>
    <dbReference type="NCBI Taxonomy" id="210409"/>
    <lineage>
        <taxon>Eukaryota</taxon>
        <taxon>Metazoa</taxon>
        <taxon>Ecdysozoa</taxon>
        <taxon>Arthropoda</taxon>
        <taxon>Crustacea</taxon>
        <taxon>Multicrustacea</taxon>
        <taxon>Malacostraca</taxon>
        <taxon>Eumalacostraca</taxon>
        <taxon>Eucarida</taxon>
        <taxon>Decapoda</taxon>
        <taxon>Pleocyemata</taxon>
        <taxon>Brachyura</taxon>
        <taxon>Eubrachyura</taxon>
        <taxon>Portunoidea</taxon>
        <taxon>Portunidae</taxon>
        <taxon>Portuninae</taxon>
        <taxon>Portunus</taxon>
    </lineage>
</organism>
<gene>
    <name evidence="2" type="ORF">E2C01_063466</name>
</gene>
<evidence type="ECO:0000256" key="1">
    <source>
        <dbReference type="SAM" id="MobiDB-lite"/>
    </source>
</evidence>
<comment type="caution">
    <text evidence="2">The sequence shown here is derived from an EMBL/GenBank/DDBJ whole genome shotgun (WGS) entry which is preliminary data.</text>
</comment>
<reference evidence="2 3" key="1">
    <citation type="submission" date="2019-05" db="EMBL/GenBank/DDBJ databases">
        <title>Another draft genome of Portunus trituberculatus and its Hox gene families provides insights of decapod evolution.</title>
        <authorList>
            <person name="Jeong J.-H."/>
            <person name="Song I."/>
            <person name="Kim S."/>
            <person name="Choi T."/>
            <person name="Kim D."/>
            <person name="Ryu S."/>
            <person name="Kim W."/>
        </authorList>
    </citation>
    <scope>NUCLEOTIDE SEQUENCE [LARGE SCALE GENOMIC DNA]</scope>
    <source>
        <tissue evidence="2">Muscle</tissue>
    </source>
</reference>
<dbReference type="Proteomes" id="UP000324222">
    <property type="component" value="Unassembled WGS sequence"/>
</dbReference>
<dbReference type="EMBL" id="VSRR010029101">
    <property type="protein sequence ID" value="MPC69249.1"/>
    <property type="molecule type" value="Genomic_DNA"/>
</dbReference>